<evidence type="ECO:0000256" key="1">
    <source>
        <dbReference type="SAM" id="Phobius"/>
    </source>
</evidence>
<reference evidence="2 3" key="1">
    <citation type="submission" date="2021-08" db="EMBL/GenBank/DDBJ databases">
        <title>Draft Genome Sequence of Phanerochaete sordida strain YK-624.</title>
        <authorList>
            <person name="Mori T."/>
            <person name="Dohra H."/>
            <person name="Suzuki T."/>
            <person name="Kawagishi H."/>
            <person name="Hirai H."/>
        </authorList>
    </citation>
    <scope>NUCLEOTIDE SEQUENCE [LARGE SCALE GENOMIC DNA]</scope>
    <source>
        <strain evidence="2 3">YK-624</strain>
    </source>
</reference>
<accession>A0A9P3G5N6</accession>
<feature type="transmembrane region" description="Helical" evidence="1">
    <location>
        <begin position="190"/>
        <end position="211"/>
    </location>
</feature>
<proteinExistence type="predicted"/>
<dbReference type="EMBL" id="BPQB01000010">
    <property type="protein sequence ID" value="GJE88696.1"/>
    <property type="molecule type" value="Genomic_DNA"/>
</dbReference>
<evidence type="ECO:0000313" key="2">
    <source>
        <dbReference type="EMBL" id="GJE88696.1"/>
    </source>
</evidence>
<keyword evidence="1" id="KW-1133">Transmembrane helix</keyword>
<dbReference type="Proteomes" id="UP000703269">
    <property type="component" value="Unassembled WGS sequence"/>
</dbReference>
<name>A0A9P3G5N6_9APHY</name>
<gene>
    <name evidence="2" type="ORF">PsYK624_047790</name>
</gene>
<evidence type="ECO:0000313" key="3">
    <source>
        <dbReference type="Proteomes" id="UP000703269"/>
    </source>
</evidence>
<dbReference type="OrthoDB" id="10544431at2759"/>
<dbReference type="AlphaFoldDB" id="A0A9P3G5N6"/>
<comment type="caution">
    <text evidence="2">The sequence shown here is derived from an EMBL/GenBank/DDBJ whole genome shotgun (WGS) entry which is preliminary data.</text>
</comment>
<sequence>MEDAVAARPRFIDVLACLLTGSLAGRYRSRLQTLGNTRPADERLPNVLGEFGSMYHRELQVSLTCTVSVFLMATETQTFKCPLKGGERIHESLRYPVPKILWTLSLIYATLGILLSFSALQLPGNVRMPARSAEAWRQRLLHERGLHVKLAAPHAFSAWSVVLFVAYLYACMLPPTSSDEPDLLPLEYGSLSGSLAFGVIVVVPASVIAMVSCARTFRRLSSLAQDI</sequence>
<protein>
    <submittedName>
        <fullName evidence="2">Uncharacterized protein</fullName>
    </submittedName>
</protein>
<feature type="transmembrane region" description="Helical" evidence="1">
    <location>
        <begin position="146"/>
        <end position="170"/>
    </location>
</feature>
<feature type="transmembrane region" description="Helical" evidence="1">
    <location>
        <begin position="100"/>
        <end position="122"/>
    </location>
</feature>
<keyword evidence="3" id="KW-1185">Reference proteome</keyword>
<keyword evidence="1" id="KW-0812">Transmembrane</keyword>
<organism evidence="2 3">
    <name type="scientific">Phanerochaete sordida</name>
    <dbReference type="NCBI Taxonomy" id="48140"/>
    <lineage>
        <taxon>Eukaryota</taxon>
        <taxon>Fungi</taxon>
        <taxon>Dikarya</taxon>
        <taxon>Basidiomycota</taxon>
        <taxon>Agaricomycotina</taxon>
        <taxon>Agaricomycetes</taxon>
        <taxon>Polyporales</taxon>
        <taxon>Phanerochaetaceae</taxon>
        <taxon>Phanerochaete</taxon>
    </lineage>
</organism>
<keyword evidence="1" id="KW-0472">Membrane</keyword>